<evidence type="ECO:0000256" key="2">
    <source>
        <dbReference type="SAM" id="SignalP"/>
    </source>
</evidence>
<reference evidence="3" key="1">
    <citation type="submission" date="2020-10" db="EMBL/GenBank/DDBJ databases">
        <authorList>
            <person name="Lu T."/>
            <person name="Wang Q."/>
            <person name="Han X."/>
        </authorList>
    </citation>
    <scope>NUCLEOTIDE SEQUENCE</scope>
    <source>
        <strain evidence="3">WQ 117</strain>
    </source>
</reference>
<evidence type="ECO:0000256" key="1">
    <source>
        <dbReference type="SAM" id="Coils"/>
    </source>
</evidence>
<protein>
    <submittedName>
        <fullName evidence="3">Uncharacterized protein</fullName>
    </submittedName>
</protein>
<sequence>MKKLFYSLFALCSLTLSAQDKTFSFDKKVNYEIKVPEEYLTFLSLENLNINFYSGKEGLLGHSEGALSFYGFNTTGFFTTNNKFFDVKVNSLENILSIDFPQYYYNGLEQMNQPYNDNFFGKIQSFKKLNTTENYNGYTCNNFEFEVLENDELKTNTVCIDEKNTINNAKFLIPNQKVNGLIVKLVDHSSNGLFIKSVNNSSLKVTFDEKKSIEDYNQELAKLKAEYESNYTNEIVDSVATNVEDYLLDNRYDDPILAYYNYANSDNEKVNSAFNTIVTLPYSIMQQDSDYDNEFDYDRLKALKTSEASTKQIVKQFSKNGLINKSEAKELNNIFKKLYKDAKDFKLIKGQNLSDLNNEAMYIADSAAVSFEDYIFDEYSSQYKAIDIKDISLAIDNETSESFLKMAPKHCQDLKKNVPAFSDKNLKNLVYNYVGQVCDLYIYHSGNVGLVSTIDALRKSVLEIYMKYDSISKEDKEKLKIYLDSLD</sequence>
<dbReference type="Proteomes" id="UP000608754">
    <property type="component" value="Unassembled WGS sequence"/>
</dbReference>
<proteinExistence type="predicted"/>
<feature type="chain" id="PRO_5035247168" evidence="2">
    <location>
        <begin position="19"/>
        <end position="487"/>
    </location>
</feature>
<keyword evidence="1" id="KW-0175">Coiled coil</keyword>
<name>A0A8J7K3U9_9FLAO</name>
<keyword evidence="2" id="KW-0732">Signal</keyword>
<accession>A0A8J7K3U9</accession>
<feature type="coiled-coil region" evidence="1">
    <location>
        <begin position="206"/>
        <end position="233"/>
    </location>
</feature>
<gene>
    <name evidence="3" type="ORF">IM532_03935</name>
</gene>
<dbReference type="EMBL" id="JADGIK010000002">
    <property type="protein sequence ID" value="MBF0596614.1"/>
    <property type="molecule type" value="Genomic_DNA"/>
</dbReference>
<feature type="signal peptide" evidence="2">
    <location>
        <begin position="1"/>
        <end position="18"/>
    </location>
</feature>
<dbReference type="RefSeq" id="WP_194182144.1">
    <property type="nucleotide sequence ID" value="NZ_JADGIK010000002.1"/>
</dbReference>
<evidence type="ECO:0000313" key="3">
    <source>
        <dbReference type="EMBL" id="MBF0596614.1"/>
    </source>
</evidence>
<organism evidence="3 4">
    <name type="scientific">Faecalibacter rhinopitheci</name>
    <dbReference type="NCBI Taxonomy" id="2779678"/>
    <lineage>
        <taxon>Bacteria</taxon>
        <taxon>Pseudomonadati</taxon>
        <taxon>Bacteroidota</taxon>
        <taxon>Flavobacteriia</taxon>
        <taxon>Flavobacteriales</taxon>
        <taxon>Weeksellaceae</taxon>
        <taxon>Faecalibacter</taxon>
    </lineage>
</organism>
<comment type="caution">
    <text evidence="3">The sequence shown here is derived from an EMBL/GenBank/DDBJ whole genome shotgun (WGS) entry which is preliminary data.</text>
</comment>
<keyword evidence="4" id="KW-1185">Reference proteome</keyword>
<dbReference type="AlphaFoldDB" id="A0A8J7K3U9"/>
<evidence type="ECO:0000313" key="4">
    <source>
        <dbReference type="Proteomes" id="UP000608754"/>
    </source>
</evidence>